<dbReference type="RefSeq" id="WP_358362570.1">
    <property type="nucleotide sequence ID" value="NZ_JBEZFP010000142.1"/>
</dbReference>
<sequence length="151" mass="16720">MSETPMATTMTDNGDGDVTFVREFDAPREAVFAAYTDPDQIVKFFAPEGLTVPRESVTLEPWKGGRCELTMVMGDMEIPFAGVYLDVVEPELLAFHVPGEAMKQEITLTDLGNGRTRLTLHQTDVPEQFRGEMAHAGFDSSWNLLARHLAA</sequence>
<dbReference type="EMBL" id="JBEZFP010000142">
    <property type="protein sequence ID" value="MEU8138845.1"/>
    <property type="molecule type" value="Genomic_DNA"/>
</dbReference>
<evidence type="ECO:0000313" key="3">
    <source>
        <dbReference type="EMBL" id="MEU8138845.1"/>
    </source>
</evidence>
<dbReference type="InterPro" id="IPR013538">
    <property type="entry name" value="ASHA1/2-like_C"/>
</dbReference>
<evidence type="ECO:0000256" key="1">
    <source>
        <dbReference type="ARBA" id="ARBA00006817"/>
    </source>
</evidence>
<evidence type="ECO:0000313" key="4">
    <source>
        <dbReference type="Proteomes" id="UP001551482"/>
    </source>
</evidence>
<dbReference type="Pfam" id="PF08327">
    <property type="entry name" value="AHSA1"/>
    <property type="match status" value="1"/>
</dbReference>
<dbReference type="Proteomes" id="UP001551482">
    <property type="component" value="Unassembled WGS sequence"/>
</dbReference>
<comment type="caution">
    <text evidence="3">The sequence shown here is derived from an EMBL/GenBank/DDBJ whole genome shotgun (WGS) entry which is preliminary data.</text>
</comment>
<name>A0ABV3DSY6_9ACTN</name>
<dbReference type="Gene3D" id="3.30.530.20">
    <property type="match status" value="1"/>
</dbReference>
<reference evidence="3 4" key="1">
    <citation type="submission" date="2024-06" db="EMBL/GenBank/DDBJ databases">
        <title>The Natural Products Discovery Center: Release of the First 8490 Sequenced Strains for Exploring Actinobacteria Biosynthetic Diversity.</title>
        <authorList>
            <person name="Kalkreuter E."/>
            <person name="Kautsar S.A."/>
            <person name="Yang D."/>
            <person name="Bader C.D."/>
            <person name="Teijaro C.N."/>
            <person name="Fluegel L."/>
            <person name="Davis C.M."/>
            <person name="Simpson J.R."/>
            <person name="Lauterbach L."/>
            <person name="Steele A.D."/>
            <person name="Gui C."/>
            <person name="Meng S."/>
            <person name="Li G."/>
            <person name="Viehrig K."/>
            <person name="Ye F."/>
            <person name="Su P."/>
            <person name="Kiefer A.F."/>
            <person name="Nichols A."/>
            <person name="Cepeda A.J."/>
            <person name="Yan W."/>
            <person name="Fan B."/>
            <person name="Jiang Y."/>
            <person name="Adhikari A."/>
            <person name="Zheng C.-J."/>
            <person name="Schuster L."/>
            <person name="Cowan T.M."/>
            <person name="Smanski M.J."/>
            <person name="Chevrette M.G."/>
            <person name="De Carvalho L.P.S."/>
            <person name="Shen B."/>
        </authorList>
    </citation>
    <scope>NUCLEOTIDE SEQUENCE [LARGE SCALE GENOMIC DNA]</scope>
    <source>
        <strain evidence="3 4">NPDC048946</strain>
    </source>
</reference>
<gene>
    <name evidence="3" type="ORF">AB0C36_35755</name>
</gene>
<protein>
    <submittedName>
        <fullName evidence="3">SRPBCC domain-containing protein</fullName>
    </submittedName>
</protein>
<feature type="domain" description="Activator of Hsp90 ATPase homologue 1/2-like C-terminal" evidence="2">
    <location>
        <begin position="25"/>
        <end position="149"/>
    </location>
</feature>
<accession>A0ABV3DSY6</accession>
<dbReference type="SUPFAM" id="SSF55961">
    <property type="entry name" value="Bet v1-like"/>
    <property type="match status" value="1"/>
</dbReference>
<proteinExistence type="inferred from homology"/>
<evidence type="ECO:0000259" key="2">
    <source>
        <dbReference type="Pfam" id="PF08327"/>
    </source>
</evidence>
<keyword evidence="4" id="KW-1185">Reference proteome</keyword>
<dbReference type="CDD" id="cd07814">
    <property type="entry name" value="SRPBCC_CalC_Aha1-like"/>
    <property type="match status" value="1"/>
</dbReference>
<comment type="similarity">
    <text evidence="1">Belongs to the AHA1 family.</text>
</comment>
<dbReference type="InterPro" id="IPR023393">
    <property type="entry name" value="START-like_dom_sf"/>
</dbReference>
<organism evidence="3 4">
    <name type="scientific">Streptodolium elevatio</name>
    <dbReference type="NCBI Taxonomy" id="3157996"/>
    <lineage>
        <taxon>Bacteria</taxon>
        <taxon>Bacillati</taxon>
        <taxon>Actinomycetota</taxon>
        <taxon>Actinomycetes</taxon>
        <taxon>Kitasatosporales</taxon>
        <taxon>Streptomycetaceae</taxon>
        <taxon>Streptodolium</taxon>
    </lineage>
</organism>